<evidence type="ECO:0000313" key="1">
    <source>
        <dbReference type="EMBL" id="GAI21133.1"/>
    </source>
</evidence>
<organism evidence="1">
    <name type="scientific">marine sediment metagenome</name>
    <dbReference type="NCBI Taxonomy" id="412755"/>
    <lineage>
        <taxon>unclassified sequences</taxon>
        <taxon>metagenomes</taxon>
        <taxon>ecological metagenomes</taxon>
    </lineage>
</organism>
<proteinExistence type="predicted"/>
<protein>
    <recommendedName>
        <fullName evidence="2">TonB-dependent receptor-like beta-barrel domain-containing protein</fullName>
    </recommendedName>
</protein>
<dbReference type="AlphaFoldDB" id="X1LPW8"/>
<reference evidence="1" key="1">
    <citation type="journal article" date="2014" name="Front. Microbiol.">
        <title>High frequency of phylogenetically diverse reductive dehalogenase-homologous genes in deep subseafloor sedimentary metagenomes.</title>
        <authorList>
            <person name="Kawai M."/>
            <person name="Futagami T."/>
            <person name="Toyoda A."/>
            <person name="Takaki Y."/>
            <person name="Nishi S."/>
            <person name="Hori S."/>
            <person name="Arai W."/>
            <person name="Tsubouchi T."/>
            <person name="Morono Y."/>
            <person name="Uchiyama I."/>
            <person name="Ito T."/>
            <person name="Fujiyama A."/>
            <person name="Inagaki F."/>
            <person name="Takami H."/>
        </authorList>
    </citation>
    <scope>NUCLEOTIDE SEQUENCE</scope>
    <source>
        <strain evidence="1">Expedition CK06-06</strain>
    </source>
</reference>
<gene>
    <name evidence="1" type="ORF">S06H3_33340</name>
</gene>
<accession>X1LPW8</accession>
<evidence type="ECO:0008006" key="2">
    <source>
        <dbReference type="Google" id="ProtNLM"/>
    </source>
</evidence>
<name>X1LPW8_9ZZZZ</name>
<dbReference type="EMBL" id="BARV01019891">
    <property type="protein sequence ID" value="GAI21133.1"/>
    <property type="molecule type" value="Genomic_DNA"/>
</dbReference>
<sequence>MNKASYGVDTGKHVKSELGAYISVNYNNAISKDITYKGRLDLFSNYMDKPQNIDVYMTNLVSFKINRYFSATYSLDLIYDDNIRLFGPTNSSPALQVKSLIGIGFLMPLKPIKKA</sequence>
<comment type="caution">
    <text evidence="1">The sequence shown here is derived from an EMBL/GenBank/DDBJ whole genome shotgun (WGS) entry which is preliminary data.</text>
</comment>